<reference evidence="9 10" key="1">
    <citation type="submission" date="2020-08" db="EMBL/GenBank/DDBJ databases">
        <authorList>
            <person name="Koutsovoulos G."/>
            <person name="Danchin GJ E."/>
        </authorList>
    </citation>
    <scope>NUCLEOTIDE SEQUENCE [LARGE SCALE GENOMIC DNA]</scope>
</reference>
<proteinExistence type="inferred from homology"/>
<evidence type="ECO:0000256" key="6">
    <source>
        <dbReference type="ARBA" id="ARBA00022989"/>
    </source>
</evidence>
<dbReference type="OrthoDB" id="2526284at2759"/>
<comment type="subcellular location">
    <subcellularLocation>
        <location evidence="1">Membrane</location>
        <topology evidence="1">Single-pass membrane protein</topology>
    </subcellularLocation>
</comment>
<evidence type="ECO:0000256" key="2">
    <source>
        <dbReference type="ARBA" id="ARBA00007647"/>
    </source>
</evidence>
<dbReference type="Pfam" id="PF01697">
    <property type="entry name" value="Glyco_transf_92"/>
    <property type="match status" value="1"/>
</dbReference>
<protein>
    <recommendedName>
        <fullName evidence="8">Glycosyltransferase family 92 protein</fullName>
        <ecNumber evidence="8">2.4.1.-</ecNumber>
    </recommendedName>
</protein>
<name>A0A6V7WPV1_MELEN</name>
<keyword evidence="3 8" id="KW-0328">Glycosyltransferase</keyword>
<evidence type="ECO:0000256" key="4">
    <source>
        <dbReference type="ARBA" id="ARBA00022679"/>
    </source>
</evidence>
<evidence type="ECO:0000256" key="8">
    <source>
        <dbReference type="RuleBase" id="RU366017"/>
    </source>
</evidence>
<dbReference type="PANTHER" id="PTHR21645">
    <property type="entry name" value="GLYCOSYLTRANSFERASE FAMILY 92 PROTEIN"/>
    <property type="match status" value="1"/>
</dbReference>
<dbReference type="AlphaFoldDB" id="A0A6V7WPV1"/>
<gene>
    <name evidence="9" type="ORF">MENT_LOCUS41730</name>
</gene>
<keyword evidence="6 8" id="KW-1133">Transmembrane helix</keyword>
<evidence type="ECO:0000313" key="9">
    <source>
        <dbReference type="EMBL" id="CAD2189035.1"/>
    </source>
</evidence>
<evidence type="ECO:0000256" key="7">
    <source>
        <dbReference type="ARBA" id="ARBA00023136"/>
    </source>
</evidence>
<dbReference type="InterPro" id="IPR008166">
    <property type="entry name" value="Glyco_transf_92"/>
</dbReference>
<dbReference type="Proteomes" id="UP000580250">
    <property type="component" value="Unassembled WGS sequence"/>
</dbReference>
<evidence type="ECO:0000256" key="1">
    <source>
        <dbReference type="ARBA" id="ARBA00004167"/>
    </source>
</evidence>
<dbReference type="PANTHER" id="PTHR21645:SF2">
    <property type="entry name" value="GLYCOSYLTRANSFERASE FAMILY 92 PROTEIN F59C6.8"/>
    <property type="match status" value="1"/>
</dbReference>
<keyword evidence="4 8" id="KW-0808">Transferase</keyword>
<evidence type="ECO:0000256" key="3">
    <source>
        <dbReference type="ARBA" id="ARBA00022676"/>
    </source>
</evidence>
<accession>A0A6V7WPV1</accession>
<comment type="similarity">
    <text evidence="2 8">Belongs to the glycosyltransferase 92 family.</text>
</comment>
<comment type="caution">
    <text evidence="9">The sequence shown here is derived from an EMBL/GenBank/DDBJ whole genome shotgun (WGS) entry which is preliminary data.</text>
</comment>
<evidence type="ECO:0000256" key="5">
    <source>
        <dbReference type="ARBA" id="ARBA00022692"/>
    </source>
</evidence>
<dbReference type="GO" id="GO:0016020">
    <property type="term" value="C:membrane"/>
    <property type="evidence" value="ECO:0007669"/>
    <property type="project" value="UniProtKB-SubCell"/>
</dbReference>
<dbReference type="InterPro" id="IPR052012">
    <property type="entry name" value="GTase_92"/>
</dbReference>
<dbReference type="EMBL" id="CAJEWN010000728">
    <property type="protein sequence ID" value="CAD2189035.1"/>
    <property type="molecule type" value="Genomic_DNA"/>
</dbReference>
<keyword evidence="5 8" id="KW-0812">Transmembrane</keyword>
<dbReference type="GO" id="GO:0016757">
    <property type="term" value="F:glycosyltransferase activity"/>
    <property type="evidence" value="ECO:0007669"/>
    <property type="project" value="UniProtKB-UniRule"/>
</dbReference>
<keyword evidence="7 8" id="KW-0472">Membrane</keyword>
<dbReference type="EC" id="2.4.1.-" evidence="8"/>
<organism evidence="9 10">
    <name type="scientific">Meloidogyne enterolobii</name>
    <name type="common">Root-knot nematode worm</name>
    <name type="synonym">Meloidogyne mayaguensis</name>
    <dbReference type="NCBI Taxonomy" id="390850"/>
    <lineage>
        <taxon>Eukaryota</taxon>
        <taxon>Metazoa</taxon>
        <taxon>Ecdysozoa</taxon>
        <taxon>Nematoda</taxon>
        <taxon>Chromadorea</taxon>
        <taxon>Rhabditida</taxon>
        <taxon>Tylenchina</taxon>
        <taxon>Tylenchomorpha</taxon>
        <taxon>Tylenchoidea</taxon>
        <taxon>Meloidogynidae</taxon>
        <taxon>Meloidogyninae</taxon>
        <taxon>Meloidogyne</taxon>
    </lineage>
</organism>
<sequence>MMLLKRFFFLIRNYIWFKCLTINWQSCGHSLEQMILNKAYFQKVRRIITRAFLLGFLFILCITFNMPWSTQHIAIISTNYFFNSSSYPSNTMVVLFNAQRRFWPPWPLLCHSHNTTHSLTSLPRVRHAFTPILICGWSVFLAVCPTVQSPSQFALRDMHVHSNSVAVPYRKVSAEHLPVVACFSPLFFNERWQLIIPTLEIYRQYGVSLQVYYIQSMLVEILDFMRIYENEKIIRIEAWTKFNISMPVDSSFKPLDYDPNAELEWRSAEFIIISDLDDVLIPRMGDGSFLGEFRHLSAQLPNSAGFYYNRYNTHLITSNDPKDFSLLSLINGARIAEEWEDPKYVVKPQNVQSVWLHWPGIVDKGRMYLVPDSQNFILHFRNWSMIDHDAINVPLINRVFKMFNYQISDIIRPEATTKLENNFRKFILTTPHLAEKFSRLPHRVIYYPIISACYNRIFYGRSKRPMNCPGPLRCLLPSIPDIKCAIGIRNYEHGAINEHVVIHYPVEEGGSFYINNAGCSI</sequence>
<evidence type="ECO:0000313" key="10">
    <source>
        <dbReference type="Proteomes" id="UP000580250"/>
    </source>
</evidence>
<feature type="transmembrane region" description="Helical" evidence="8">
    <location>
        <begin position="47"/>
        <end position="68"/>
    </location>
</feature>